<reference evidence="8" key="1">
    <citation type="submission" date="2016-06" db="UniProtKB">
        <authorList>
            <consortium name="WormBaseParasite"/>
        </authorList>
    </citation>
    <scope>IDENTIFICATION</scope>
</reference>
<evidence type="ECO:0000313" key="6">
    <source>
        <dbReference type="EMBL" id="VDP04275.1"/>
    </source>
</evidence>
<keyword evidence="4 5" id="KW-0472">Membrane</keyword>
<dbReference type="Gene3D" id="1.20.1740.10">
    <property type="entry name" value="Amino acid/polyamine transporter I"/>
    <property type="match status" value="1"/>
</dbReference>
<evidence type="ECO:0000256" key="5">
    <source>
        <dbReference type="SAM" id="Phobius"/>
    </source>
</evidence>
<keyword evidence="3 5" id="KW-1133">Transmembrane helix</keyword>
<evidence type="ECO:0000256" key="2">
    <source>
        <dbReference type="ARBA" id="ARBA00022692"/>
    </source>
</evidence>
<dbReference type="PANTHER" id="PTHR11785:SF528">
    <property type="entry name" value="AMINO ACID TRANSPORTER PROTEIN JHI-21"/>
    <property type="match status" value="1"/>
</dbReference>
<dbReference type="OrthoDB" id="3257095at2759"/>
<feature type="transmembrane region" description="Helical" evidence="5">
    <location>
        <begin position="34"/>
        <end position="54"/>
    </location>
</feature>
<accession>A0A183ILB1</accession>
<evidence type="ECO:0000256" key="1">
    <source>
        <dbReference type="ARBA" id="ARBA00004141"/>
    </source>
</evidence>
<feature type="transmembrane region" description="Helical" evidence="5">
    <location>
        <begin position="66"/>
        <end position="90"/>
    </location>
</feature>
<dbReference type="WBParaSite" id="SBAD_0000459701-mRNA-1">
    <property type="protein sequence ID" value="SBAD_0000459701-mRNA-1"/>
    <property type="gene ID" value="SBAD_0000459701"/>
</dbReference>
<evidence type="ECO:0000313" key="8">
    <source>
        <dbReference type="WBParaSite" id="SBAD_0000459701-mRNA-1"/>
    </source>
</evidence>
<dbReference type="EMBL" id="UZAM01008302">
    <property type="protein sequence ID" value="VDP04275.1"/>
    <property type="molecule type" value="Genomic_DNA"/>
</dbReference>
<evidence type="ECO:0000256" key="4">
    <source>
        <dbReference type="ARBA" id="ARBA00023136"/>
    </source>
</evidence>
<feature type="transmembrane region" description="Helical" evidence="5">
    <location>
        <begin position="111"/>
        <end position="137"/>
    </location>
</feature>
<dbReference type="PANTHER" id="PTHR11785">
    <property type="entry name" value="AMINO ACID TRANSPORTER"/>
    <property type="match status" value="1"/>
</dbReference>
<evidence type="ECO:0000256" key="3">
    <source>
        <dbReference type="ARBA" id="ARBA00022989"/>
    </source>
</evidence>
<name>A0A183ILB1_9BILA</name>
<feature type="transmembrane region" description="Helical" evidence="5">
    <location>
        <begin position="183"/>
        <end position="205"/>
    </location>
</feature>
<organism evidence="8">
    <name type="scientific">Soboliphyme baturini</name>
    <dbReference type="NCBI Taxonomy" id="241478"/>
    <lineage>
        <taxon>Eukaryota</taxon>
        <taxon>Metazoa</taxon>
        <taxon>Ecdysozoa</taxon>
        <taxon>Nematoda</taxon>
        <taxon>Enoplea</taxon>
        <taxon>Dorylaimia</taxon>
        <taxon>Dioctophymatida</taxon>
        <taxon>Dioctophymatoidea</taxon>
        <taxon>Soboliphymatidae</taxon>
        <taxon>Soboliphyme</taxon>
    </lineage>
</organism>
<dbReference type="Pfam" id="PF13520">
    <property type="entry name" value="AA_permease_2"/>
    <property type="match status" value="1"/>
</dbReference>
<comment type="subcellular location">
    <subcellularLocation>
        <location evidence="1">Membrane</location>
        <topology evidence="1">Multi-pass membrane protein</topology>
    </subcellularLocation>
</comment>
<keyword evidence="2 5" id="KW-0812">Transmembrane</keyword>
<keyword evidence="7" id="KW-1185">Reference proteome</keyword>
<sequence length="239" mass="25412">MDNSAVTTMATGSRKETGLLTSANDQRIHLKPKIGLLNSVGIIVGVIIGSGIFVSPTGVIQEAGSVGFSLIVWAMCGVFATLGALCYAELGTSILKSGGDYAYVREAFGNVPAFLLLWASLVIINPASNAVTALTFANYVLKPFYGHCSIGDIEVRLAAAVILGLLIFINCYSVRLATRTQDVLAFAKVIALIIIIVSGFVWIILGHREQFANPWQGTKANAFSISLAVYQGIYSFAGW</sequence>
<feature type="transmembrane region" description="Helical" evidence="5">
    <location>
        <begin position="157"/>
        <end position="176"/>
    </location>
</feature>
<proteinExistence type="predicted"/>
<dbReference type="FunFam" id="1.20.1740.10:FF:000056">
    <property type="entry name" value="Y+L amino acid transporter 2"/>
    <property type="match status" value="1"/>
</dbReference>
<dbReference type="Proteomes" id="UP000270296">
    <property type="component" value="Unassembled WGS sequence"/>
</dbReference>
<gene>
    <name evidence="6" type="ORF">SBAD_LOCUS4407</name>
</gene>
<dbReference type="GO" id="GO:0016020">
    <property type="term" value="C:membrane"/>
    <property type="evidence" value="ECO:0007669"/>
    <property type="project" value="UniProtKB-SubCell"/>
</dbReference>
<evidence type="ECO:0000313" key="7">
    <source>
        <dbReference type="Proteomes" id="UP000270296"/>
    </source>
</evidence>
<dbReference type="InterPro" id="IPR002293">
    <property type="entry name" value="AA/rel_permease1"/>
</dbReference>
<protein>
    <submittedName>
        <fullName evidence="8">AA_permease domain-containing protein</fullName>
    </submittedName>
</protein>
<dbReference type="AlphaFoldDB" id="A0A183ILB1"/>
<reference evidence="6 7" key="2">
    <citation type="submission" date="2018-11" db="EMBL/GenBank/DDBJ databases">
        <authorList>
            <consortium name="Pathogen Informatics"/>
        </authorList>
    </citation>
    <scope>NUCLEOTIDE SEQUENCE [LARGE SCALE GENOMIC DNA]</scope>
</reference>
<dbReference type="InterPro" id="IPR050598">
    <property type="entry name" value="AminoAcid_Transporter"/>
</dbReference>
<dbReference type="GO" id="GO:0015179">
    <property type="term" value="F:L-amino acid transmembrane transporter activity"/>
    <property type="evidence" value="ECO:0007669"/>
    <property type="project" value="TreeGrafter"/>
</dbReference>